<dbReference type="CDD" id="cd22157">
    <property type="entry name" value="F-box_AtFBW1-like"/>
    <property type="match status" value="1"/>
</dbReference>
<protein>
    <recommendedName>
        <fullName evidence="1">F-box domain-containing protein</fullName>
    </recommendedName>
</protein>
<dbReference type="PANTHER" id="PTHR31672">
    <property type="entry name" value="BNACNNG10540D PROTEIN"/>
    <property type="match status" value="1"/>
</dbReference>
<dbReference type="NCBIfam" id="TIGR01640">
    <property type="entry name" value="F_box_assoc_1"/>
    <property type="match status" value="1"/>
</dbReference>
<reference evidence="2" key="1">
    <citation type="journal article" date="2017" name="Nature">
        <title>The genome of Chenopodium quinoa.</title>
        <authorList>
            <person name="Jarvis D.E."/>
            <person name="Ho Y.S."/>
            <person name="Lightfoot D.J."/>
            <person name="Schmoeckel S.M."/>
            <person name="Li B."/>
            <person name="Borm T.J.A."/>
            <person name="Ohyanagi H."/>
            <person name="Mineta K."/>
            <person name="Michell C.T."/>
            <person name="Saber N."/>
            <person name="Kharbatia N.M."/>
            <person name="Rupper R.R."/>
            <person name="Sharp A.R."/>
            <person name="Dally N."/>
            <person name="Boughton B.A."/>
            <person name="Woo Y.H."/>
            <person name="Gao G."/>
            <person name="Schijlen E.G.W.M."/>
            <person name="Guo X."/>
            <person name="Momin A.A."/>
            <person name="Negrao S."/>
            <person name="Al-Babili S."/>
            <person name="Gehring C."/>
            <person name="Roessner U."/>
            <person name="Jung C."/>
            <person name="Murphy K."/>
            <person name="Arold S.T."/>
            <person name="Gojobori T."/>
            <person name="van der Linden C.G."/>
            <person name="van Loo E.N."/>
            <person name="Jellen E.N."/>
            <person name="Maughan P.J."/>
            <person name="Tester M."/>
        </authorList>
    </citation>
    <scope>NUCLEOTIDE SEQUENCE [LARGE SCALE GENOMIC DNA]</scope>
    <source>
        <strain evidence="2">cv. PI 614886</strain>
    </source>
</reference>
<evidence type="ECO:0000313" key="3">
    <source>
        <dbReference type="Proteomes" id="UP000596660"/>
    </source>
</evidence>
<dbReference type="OrthoDB" id="1425026at2759"/>
<name>A0A803N379_CHEQI</name>
<dbReference type="EnsemblPlants" id="AUR62039681-RA">
    <property type="protein sequence ID" value="AUR62039681-RA:cds"/>
    <property type="gene ID" value="AUR62039681"/>
</dbReference>
<reference evidence="2" key="2">
    <citation type="submission" date="2021-03" db="UniProtKB">
        <authorList>
            <consortium name="EnsemblPlants"/>
        </authorList>
    </citation>
    <scope>IDENTIFICATION</scope>
</reference>
<dbReference type="InterPro" id="IPR001810">
    <property type="entry name" value="F-box_dom"/>
</dbReference>
<dbReference type="Pfam" id="PF00646">
    <property type="entry name" value="F-box"/>
    <property type="match status" value="1"/>
</dbReference>
<dbReference type="PROSITE" id="PS50181">
    <property type="entry name" value="FBOX"/>
    <property type="match status" value="1"/>
</dbReference>
<accession>A0A803N379</accession>
<dbReference type="Proteomes" id="UP000596660">
    <property type="component" value="Unplaced"/>
</dbReference>
<dbReference type="InterPro" id="IPR017451">
    <property type="entry name" value="F-box-assoc_interact_dom"/>
</dbReference>
<dbReference type="InterPro" id="IPR013187">
    <property type="entry name" value="F-box-assoc_dom_typ3"/>
</dbReference>
<evidence type="ECO:0000313" key="2">
    <source>
        <dbReference type="EnsemblPlants" id="AUR62039681-RA:cds"/>
    </source>
</evidence>
<keyword evidence="3" id="KW-1185">Reference proteome</keyword>
<feature type="domain" description="F-box" evidence="1">
    <location>
        <begin position="2"/>
        <end position="49"/>
    </location>
</feature>
<dbReference type="KEGG" id="cqi:110722271"/>
<dbReference type="Gene3D" id="1.20.1280.50">
    <property type="match status" value="1"/>
</dbReference>
<dbReference type="Pfam" id="PF08268">
    <property type="entry name" value="FBA_3"/>
    <property type="match status" value="1"/>
</dbReference>
<gene>
    <name evidence="2" type="primary">LOC110722271</name>
</gene>
<proteinExistence type="predicted"/>
<dbReference type="SUPFAM" id="SSF81383">
    <property type="entry name" value="F-box domain"/>
    <property type="match status" value="1"/>
</dbReference>
<dbReference type="Gramene" id="AUR62039681-RA">
    <property type="protein sequence ID" value="AUR62039681-RA:cds"/>
    <property type="gene ID" value="AUR62039681"/>
</dbReference>
<dbReference type="RefSeq" id="XP_021757238.1">
    <property type="nucleotide sequence ID" value="XM_021901546.1"/>
</dbReference>
<dbReference type="InterPro" id="IPR050796">
    <property type="entry name" value="SCF_F-box_component"/>
</dbReference>
<dbReference type="SMART" id="SM00256">
    <property type="entry name" value="FBOX"/>
    <property type="match status" value="1"/>
</dbReference>
<dbReference type="InterPro" id="IPR036047">
    <property type="entry name" value="F-box-like_dom_sf"/>
</dbReference>
<sequence>MANKLPDLSMDLWKDILARLPAKTLMRFRCVCKTWCSIIDSSDFIFLHHQIYDNNKHKYVIARKLGEYSIYSIDTFMKIDVFSKTPDRCVVVGSCNGLVLMYSLAYKNIQMMIYNPCIRKSVVIPPCPFRSMGYRIDHWLGFAPSSKDYKLLAYGCASLKSPEFSIAVYSLNDRVWRIKDRSDAHVRGLSFKDEDTFYVKGGVYWFGYDPDKPRGLHTHLGWFDFDSEEFNLVDLPDALKQTGLVIKTSFVLGESIAVFGMSSDCTFIWVLIEDGGNKSWQLWYNGDSNVKALGFLTRSICTGIFDVEKNTFFVFDNERLYSYNYKSHHIQLVENYNDGRKFFFTFKESLVLHTKNKGMDKTAEYQRRSVKFC</sequence>
<dbReference type="OMA" id="RYYINIA"/>
<organism evidence="2 3">
    <name type="scientific">Chenopodium quinoa</name>
    <name type="common">Quinoa</name>
    <dbReference type="NCBI Taxonomy" id="63459"/>
    <lineage>
        <taxon>Eukaryota</taxon>
        <taxon>Viridiplantae</taxon>
        <taxon>Streptophyta</taxon>
        <taxon>Embryophyta</taxon>
        <taxon>Tracheophyta</taxon>
        <taxon>Spermatophyta</taxon>
        <taxon>Magnoliopsida</taxon>
        <taxon>eudicotyledons</taxon>
        <taxon>Gunneridae</taxon>
        <taxon>Pentapetalae</taxon>
        <taxon>Caryophyllales</taxon>
        <taxon>Chenopodiaceae</taxon>
        <taxon>Chenopodioideae</taxon>
        <taxon>Atripliceae</taxon>
        <taxon>Chenopodium</taxon>
    </lineage>
</organism>
<dbReference type="AlphaFoldDB" id="A0A803N379"/>
<dbReference type="GeneID" id="110722271"/>
<evidence type="ECO:0000259" key="1">
    <source>
        <dbReference type="PROSITE" id="PS50181"/>
    </source>
</evidence>
<dbReference type="PANTHER" id="PTHR31672:SF13">
    <property type="entry name" value="F-BOX PROTEIN CPR30-LIKE"/>
    <property type="match status" value="1"/>
</dbReference>